<evidence type="ECO:0000313" key="2">
    <source>
        <dbReference type="EMBL" id="MBF5059776.1"/>
    </source>
</evidence>
<comment type="caution">
    <text evidence="2">The sequence shown here is derived from an EMBL/GenBank/DDBJ whole genome shotgun (WGS) entry which is preliminary data.</text>
</comment>
<sequence length="195" mass="21419">MKKICLSLGLASALLLTGCASYQSNSLSALDPTYVRNYPEIDGVMIGCKAYTKDECYRYLDRDVLAKGYQPIQLTFQNTTDKHYIFSTNEISIPCASPEEVADSVHTSTAGRVVGYTLIGMLIPAVVDGVKSSNANAALDRDFYAKAREHFIIPPKAFVKTLIFVPKAQFAPIFDISLLEEETGQHKTIGLSVVR</sequence>
<dbReference type="PROSITE" id="PS51257">
    <property type="entry name" value="PROKAR_LIPOPROTEIN"/>
    <property type="match status" value="1"/>
</dbReference>
<evidence type="ECO:0008006" key="4">
    <source>
        <dbReference type="Google" id="ProtNLM"/>
    </source>
</evidence>
<dbReference type="RefSeq" id="WP_194848088.1">
    <property type="nucleotide sequence ID" value="NZ_JAAEJV010000040.1"/>
</dbReference>
<accession>A0ABS0B082</accession>
<reference evidence="2 3" key="1">
    <citation type="submission" date="2020-01" db="EMBL/GenBank/DDBJ databases">
        <title>Draft genome sequence of Cand. Neptunochlamydia vexilliferae K9.</title>
        <authorList>
            <person name="Schulz F."/>
            <person name="Koestlbacher S."/>
            <person name="Wascher F."/>
            <person name="Pizzetti I."/>
            <person name="Horn M."/>
        </authorList>
    </citation>
    <scope>NUCLEOTIDE SEQUENCE [LARGE SCALE GENOMIC DNA]</scope>
    <source>
        <strain evidence="2 3">K9</strain>
    </source>
</reference>
<protein>
    <recommendedName>
        <fullName evidence="4">Lipoprotein</fullName>
    </recommendedName>
</protein>
<feature type="signal peptide" evidence="1">
    <location>
        <begin position="1"/>
        <end position="22"/>
    </location>
</feature>
<evidence type="ECO:0000313" key="3">
    <source>
        <dbReference type="Proteomes" id="UP001194714"/>
    </source>
</evidence>
<name>A0ABS0B082_9BACT</name>
<gene>
    <name evidence="2" type="ORF">NEPTK9_001294</name>
</gene>
<keyword evidence="3" id="KW-1185">Reference proteome</keyword>
<evidence type="ECO:0000256" key="1">
    <source>
        <dbReference type="SAM" id="SignalP"/>
    </source>
</evidence>
<dbReference type="EMBL" id="JAAEJV010000040">
    <property type="protein sequence ID" value="MBF5059776.1"/>
    <property type="molecule type" value="Genomic_DNA"/>
</dbReference>
<organism evidence="2 3">
    <name type="scientific">Candidatus Neptunichlamydia vexilliferae</name>
    <dbReference type="NCBI Taxonomy" id="1651774"/>
    <lineage>
        <taxon>Bacteria</taxon>
        <taxon>Pseudomonadati</taxon>
        <taxon>Chlamydiota</taxon>
        <taxon>Chlamydiia</taxon>
        <taxon>Parachlamydiales</taxon>
        <taxon>Simkaniaceae</taxon>
        <taxon>Candidatus Neptunichlamydia</taxon>
    </lineage>
</organism>
<dbReference type="Proteomes" id="UP001194714">
    <property type="component" value="Unassembled WGS sequence"/>
</dbReference>
<keyword evidence="1" id="KW-0732">Signal</keyword>
<feature type="chain" id="PRO_5045638352" description="Lipoprotein" evidence="1">
    <location>
        <begin position="23"/>
        <end position="195"/>
    </location>
</feature>
<proteinExistence type="predicted"/>